<evidence type="ECO:0000256" key="1">
    <source>
        <dbReference type="ARBA" id="ARBA00002388"/>
    </source>
</evidence>
<evidence type="ECO:0000313" key="5">
    <source>
        <dbReference type="EMBL" id="GAA1141322.1"/>
    </source>
</evidence>
<dbReference type="PROSITE" id="PS51257">
    <property type="entry name" value="PROKAR_LIPOPROTEIN"/>
    <property type="match status" value="1"/>
</dbReference>
<feature type="domain" description="PPIase cyclophilin-type" evidence="4">
    <location>
        <begin position="71"/>
        <end position="219"/>
    </location>
</feature>
<dbReference type="PANTHER" id="PTHR45625">
    <property type="entry name" value="PEPTIDYL-PROLYL CIS-TRANS ISOMERASE-RELATED"/>
    <property type="match status" value="1"/>
</dbReference>
<dbReference type="InterPro" id="IPR002130">
    <property type="entry name" value="Cyclophilin-type_PPIase_dom"/>
</dbReference>
<comment type="function">
    <text evidence="1">PPIases accelerate the folding of proteins. It catalyzes the cis-trans isomerization of proline imidic peptide bonds in oligopeptides.</text>
</comment>
<reference evidence="5 6" key="1">
    <citation type="journal article" date="2019" name="Int. J. Syst. Evol. Microbiol.">
        <title>The Global Catalogue of Microorganisms (GCM) 10K type strain sequencing project: providing services to taxonomists for standard genome sequencing and annotation.</title>
        <authorList>
            <consortium name="The Broad Institute Genomics Platform"/>
            <consortium name="The Broad Institute Genome Sequencing Center for Infectious Disease"/>
            <person name="Wu L."/>
            <person name="Ma J."/>
        </authorList>
    </citation>
    <scope>NUCLEOTIDE SEQUENCE [LARGE SCALE GENOMIC DNA]</scope>
    <source>
        <strain evidence="5 6">JCM 11813</strain>
    </source>
</reference>
<comment type="caution">
    <text evidence="5">The sequence shown here is derived from an EMBL/GenBank/DDBJ whole genome shotgun (WGS) entry which is preliminary data.</text>
</comment>
<evidence type="ECO:0000313" key="6">
    <source>
        <dbReference type="Proteomes" id="UP001499979"/>
    </source>
</evidence>
<dbReference type="EMBL" id="BAAAJE010000007">
    <property type="protein sequence ID" value="GAA1141322.1"/>
    <property type="molecule type" value="Genomic_DNA"/>
</dbReference>
<dbReference type="PROSITE" id="PS50072">
    <property type="entry name" value="CSA_PPIASE_2"/>
    <property type="match status" value="1"/>
</dbReference>
<dbReference type="Gene3D" id="2.40.100.10">
    <property type="entry name" value="Cyclophilin-like"/>
    <property type="match status" value="1"/>
</dbReference>
<proteinExistence type="predicted"/>
<evidence type="ECO:0000259" key="4">
    <source>
        <dbReference type="PROSITE" id="PS50072"/>
    </source>
</evidence>
<feature type="signal peptide" evidence="3">
    <location>
        <begin position="1"/>
        <end position="18"/>
    </location>
</feature>
<keyword evidence="3" id="KW-0732">Signal</keyword>
<accession>A0ABN1UFL0</accession>
<feature type="region of interest" description="Disordered" evidence="2">
    <location>
        <begin position="197"/>
        <end position="220"/>
    </location>
</feature>
<dbReference type="Pfam" id="PF00160">
    <property type="entry name" value="Pro_isomerase"/>
    <property type="match status" value="1"/>
</dbReference>
<dbReference type="CDD" id="cd00317">
    <property type="entry name" value="cyclophilin"/>
    <property type="match status" value="1"/>
</dbReference>
<dbReference type="RefSeq" id="WP_343907479.1">
    <property type="nucleotide sequence ID" value="NZ_BAAAJE010000007.1"/>
</dbReference>
<keyword evidence="6" id="KW-1185">Reference proteome</keyword>
<name>A0ABN1UFL0_9ACTN</name>
<feature type="region of interest" description="Disordered" evidence="2">
    <location>
        <begin position="41"/>
        <end position="61"/>
    </location>
</feature>
<organism evidence="5 6">
    <name type="scientific">Nocardioides aquiterrae</name>
    <dbReference type="NCBI Taxonomy" id="203799"/>
    <lineage>
        <taxon>Bacteria</taxon>
        <taxon>Bacillati</taxon>
        <taxon>Actinomycetota</taxon>
        <taxon>Actinomycetes</taxon>
        <taxon>Propionibacteriales</taxon>
        <taxon>Nocardioidaceae</taxon>
        <taxon>Nocardioides</taxon>
    </lineage>
</organism>
<dbReference type="PANTHER" id="PTHR45625:SF3">
    <property type="entry name" value="PEPTIDYL-PROLYL CIS-TRANS ISOMERASE B-RELATED"/>
    <property type="match status" value="1"/>
</dbReference>
<dbReference type="InterPro" id="IPR029000">
    <property type="entry name" value="Cyclophilin-like_dom_sf"/>
</dbReference>
<dbReference type="Proteomes" id="UP001499979">
    <property type="component" value="Unassembled WGS sequence"/>
</dbReference>
<dbReference type="InterPro" id="IPR044666">
    <property type="entry name" value="Cyclophilin_A-like"/>
</dbReference>
<dbReference type="SUPFAM" id="SSF50891">
    <property type="entry name" value="Cyclophilin-like"/>
    <property type="match status" value="1"/>
</dbReference>
<evidence type="ECO:0000256" key="3">
    <source>
        <dbReference type="SAM" id="SignalP"/>
    </source>
</evidence>
<evidence type="ECO:0000256" key="2">
    <source>
        <dbReference type="SAM" id="MobiDB-lite"/>
    </source>
</evidence>
<protein>
    <recommendedName>
        <fullName evidence="4">PPIase cyclophilin-type domain-containing protein</fullName>
    </recommendedName>
</protein>
<feature type="chain" id="PRO_5047119530" description="PPIase cyclophilin-type domain-containing protein" evidence="3">
    <location>
        <begin position="19"/>
        <end position="220"/>
    </location>
</feature>
<sequence length="220" mass="22486">MLRRVVLPLAVLSALALAGCGSDGPDTTATEPSVQTTDCSYEENGQAAAKNVDPPSAKAPAEGTVDVTLKTSAGDIPITMDQASTPCAVNSFVSLAKQGYFDKTPCHRLTTQGIFVLQCGDPTGSGMGGPGYSFPDELQGDETYPAGTVAMANAGPDTNGSQFFLVYADTTLNPAAYDVIGQMDQAGIDVVKQVAAKGTQDGGPDGAPKETVTIESVTTD</sequence>
<gene>
    <name evidence="5" type="ORF">GCM10009606_21010</name>
</gene>